<dbReference type="Gene3D" id="1.10.1740.10">
    <property type="match status" value="1"/>
</dbReference>
<dbReference type="InterPro" id="IPR013324">
    <property type="entry name" value="RNA_pol_sigma_r3/r4-like"/>
</dbReference>
<dbReference type="Gene3D" id="1.10.10.10">
    <property type="entry name" value="Winged helix-like DNA-binding domain superfamily/Winged helix DNA-binding domain"/>
    <property type="match status" value="1"/>
</dbReference>
<dbReference type="CDD" id="cd06171">
    <property type="entry name" value="Sigma70_r4"/>
    <property type="match status" value="1"/>
</dbReference>
<dbReference type="PANTHER" id="PTHR43133:SF51">
    <property type="entry name" value="RNA POLYMERASE SIGMA FACTOR"/>
    <property type="match status" value="1"/>
</dbReference>
<dbReference type="Pfam" id="PF04542">
    <property type="entry name" value="Sigma70_r2"/>
    <property type="match status" value="1"/>
</dbReference>
<dbReference type="GO" id="GO:0006352">
    <property type="term" value="P:DNA-templated transcription initiation"/>
    <property type="evidence" value="ECO:0007669"/>
    <property type="project" value="InterPro"/>
</dbReference>
<dbReference type="GO" id="GO:0003677">
    <property type="term" value="F:DNA binding"/>
    <property type="evidence" value="ECO:0007669"/>
    <property type="project" value="InterPro"/>
</dbReference>
<organism evidence="7">
    <name type="scientific">hydrothermal vent metagenome</name>
    <dbReference type="NCBI Taxonomy" id="652676"/>
    <lineage>
        <taxon>unclassified sequences</taxon>
        <taxon>metagenomes</taxon>
        <taxon>ecological metagenomes</taxon>
    </lineage>
</organism>
<keyword evidence="3" id="KW-0731">Sigma factor</keyword>
<evidence type="ECO:0000256" key="1">
    <source>
        <dbReference type="ARBA" id="ARBA00010641"/>
    </source>
</evidence>
<evidence type="ECO:0000259" key="6">
    <source>
        <dbReference type="Pfam" id="PF08281"/>
    </source>
</evidence>
<dbReference type="PANTHER" id="PTHR43133">
    <property type="entry name" value="RNA POLYMERASE ECF-TYPE SIGMA FACTO"/>
    <property type="match status" value="1"/>
</dbReference>
<evidence type="ECO:0000256" key="2">
    <source>
        <dbReference type="ARBA" id="ARBA00023015"/>
    </source>
</evidence>
<dbReference type="Pfam" id="PF08281">
    <property type="entry name" value="Sigma70_r4_2"/>
    <property type="match status" value="1"/>
</dbReference>
<dbReference type="SUPFAM" id="SSF88659">
    <property type="entry name" value="Sigma3 and sigma4 domains of RNA polymerase sigma factors"/>
    <property type="match status" value="1"/>
</dbReference>
<evidence type="ECO:0000256" key="3">
    <source>
        <dbReference type="ARBA" id="ARBA00023082"/>
    </source>
</evidence>
<dbReference type="InterPro" id="IPR007627">
    <property type="entry name" value="RNA_pol_sigma70_r2"/>
</dbReference>
<dbReference type="GO" id="GO:0016987">
    <property type="term" value="F:sigma factor activity"/>
    <property type="evidence" value="ECO:0007669"/>
    <property type="project" value="UniProtKB-KW"/>
</dbReference>
<comment type="similarity">
    <text evidence="1">Belongs to the sigma-70 factor family. ECF subfamily.</text>
</comment>
<evidence type="ECO:0000256" key="4">
    <source>
        <dbReference type="ARBA" id="ARBA00023163"/>
    </source>
</evidence>
<dbReference type="EMBL" id="UOGD01000280">
    <property type="protein sequence ID" value="VAX24738.1"/>
    <property type="molecule type" value="Genomic_DNA"/>
</dbReference>
<dbReference type="InterPro" id="IPR036388">
    <property type="entry name" value="WH-like_DNA-bd_sf"/>
</dbReference>
<evidence type="ECO:0000313" key="7">
    <source>
        <dbReference type="EMBL" id="VAX24738.1"/>
    </source>
</evidence>
<sequence>MTLDKNLSSLTDEDLIKEFQDNNTVEAYEILVKRFKDPLMNFVYRFVGDKDVSSDIVQDTMIKFYLNKDSYQSIAKFSTWIYTIAGNLAKNELKRRNRRSMLSISNSDDDELTLQIEDKKFVAPDRAADNLIKNKIVHNALQRIKPVYREMVVLRDIEGFSYEEIVEMTGIAIGTVKSRINRGRAQLQKLLKNIYEV</sequence>
<dbReference type="NCBIfam" id="TIGR02937">
    <property type="entry name" value="sigma70-ECF"/>
    <property type="match status" value="1"/>
</dbReference>
<name>A0A3B1CLB1_9ZZZZ</name>
<dbReference type="InterPro" id="IPR013249">
    <property type="entry name" value="RNA_pol_sigma70_r4_t2"/>
</dbReference>
<dbReference type="InterPro" id="IPR013325">
    <property type="entry name" value="RNA_pol_sigma_r2"/>
</dbReference>
<protein>
    <submittedName>
        <fullName evidence="7">RNA polymerase ECF-type sigma factor</fullName>
    </submittedName>
</protein>
<reference evidence="7" key="1">
    <citation type="submission" date="2018-06" db="EMBL/GenBank/DDBJ databases">
        <authorList>
            <person name="Zhirakovskaya E."/>
        </authorList>
    </citation>
    <scope>NUCLEOTIDE SEQUENCE</scope>
</reference>
<feature type="domain" description="RNA polymerase sigma factor 70 region 4 type 2" evidence="6">
    <location>
        <begin position="136"/>
        <end position="187"/>
    </location>
</feature>
<keyword evidence="4" id="KW-0804">Transcription</keyword>
<proteinExistence type="inferred from homology"/>
<gene>
    <name evidence="7" type="ORF">MNBD_IGNAVI01-2326</name>
</gene>
<dbReference type="InterPro" id="IPR039425">
    <property type="entry name" value="RNA_pol_sigma-70-like"/>
</dbReference>
<dbReference type="SUPFAM" id="SSF88946">
    <property type="entry name" value="Sigma2 domain of RNA polymerase sigma factors"/>
    <property type="match status" value="1"/>
</dbReference>
<dbReference type="InterPro" id="IPR014284">
    <property type="entry name" value="RNA_pol_sigma-70_dom"/>
</dbReference>
<keyword evidence="2" id="KW-0805">Transcription regulation</keyword>
<evidence type="ECO:0000259" key="5">
    <source>
        <dbReference type="Pfam" id="PF04542"/>
    </source>
</evidence>
<accession>A0A3B1CLB1</accession>
<feature type="domain" description="RNA polymerase sigma-70 region 2" evidence="5">
    <location>
        <begin position="31"/>
        <end position="99"/>
    </location>
</feature>
<dbReference type="AlphaFoldDB" id="A0A3B1CLB1"/>